<protein>
    <submittedName>
        <fullName evidence="1">Uncharacterized protein</fullName>
    </submittedName>
</protein>
<evidence type="ECO:0000313" key="2">
    <source>
        <dbReference type="Proteomes" id="UP000002377"/>
    </source>
</evidence>
<gene>
    <name evidence="1" type="ordered locus">TherJR_1480</name>
</gene>
<dbReference type="KEGG" id="tjr:TherJR_1480"/>
<dbReference type="Proteomes" id="UP000002377">
    <property type="component" value="Chromosome"/>
</dbReference>
<accession>D5XFB3</accession>
<dbReference type="STRING" id="635013.TherJR_1480"/>
<dbReference type="EMBL" id="CP002028">
    <property type="protein sequence ID" value="ADG82334.1"/>
    <property type="molecule type" value="Genomic_DNA"/>
</dbReference>
<reference evidence="1 2" key="1">
    <citation type="submission" date="2010-05" db="EMBL/GenBank/DDBJ databases">
        <title>Complete sequence of Thermincola sp. JR.</title>
        <authorList>
            <consortium name="US DOE Joint Genome Institute"/>
            <person name="Lucas S."/>
            <person name="Copeland A."/>
            <person name="Lapidus A."/>
            <person name="Cheng J.-F."/>
            <person name="Bruce D."/>
            <person name="Goodwin L."/>
            <person name="Pitluck S."/>
            <person name="Chertkov O."/>
            <person name="Detter J.C."/>
            <person name="Han C."/>
            <person name="Tapia R."/>
            <person name="Land M."/>
            <person name="Hauser L."/>
            <person name="Kyrpides N."/>
            <person name="Mikhailova N."/>
            <person name="Hazen T.C."/>
            <person name="Woyke T."/>
        </authorList>
    </citation>
    <scope>NUCLEOTIDE SEQUENCE [LARGE SCALE GENOMIC DNA]</scope>
    <source>
        <strain evidence="1 2">JR</strain>
    </source>
</reference>
<keyword evidence="2" id="KW-1185">Reference proteome</keyword>
<dbReference type="RefSeq" id="WP_013120349.1">
    <property type="nucleotide sequence ID" value="NC_014152.1"/>
</dbReference>
<proteinExistence type="predicted"/>
<evidence type="ECO:0000313" key="1">
    <source>
        <dbReference type="EMBL" id="ADG82334.1"/>
    </source>
</evidence>
<organism evidence="1 2">
    <name type="scientific">Thermincola potens (strain JR)</name>
    <dbReference type="NCBI Taxonomy" id="635013"/>
    <lineage>
        <taxon>Bacteria</taxon>
        <taxon>Bacillati</taxon>
        <taxon>Bacillota</taxon>
        <taxon>Clostridia</taxon>
        <taxon>Eubacteriales</taxon>
        <taxon>Thermincolaceae</taxon>
        <taxon>Thermincola</taxon>
    </lineage>
</organism>
<dbReference type="AlphaFoldDB" id="D5XFB3"/>
<name>D5XFB3_THEPJ</name>
<dbReference type="HOGENOM" id="CLU_2703634_0_0_9"/>
<sequence length="73" mass="8238">MVDNVDSPEVSYDRQQLSKISGIIINEDIFQDSFMEAEVENSVKPANFQYNYLGASLEKTDNQSPEITKPVLP</sequence>